<dbReference type="Gene3D" id="3.30.70.1490">
    <property type="entry name" value="Cysteine protease Prp"/>
    <property type="match status" value="1"/>
</dbReference>
<dbReference type="Proteomes" id="UP000070174">
    <property type="component" value="Unassembled WGS sequence"/>
</dbReference>
<dbReference type="GO" id="GO:0042254">
    <property type="term" value="P:ribosome biogenesis"/>
    <property type="evidence" value="ECO:0007669"/>
    <property type="project" value="UniProtKB-KW"/>
</dbReference>
<keyword evidence="1" id="KW-0690">Ribosome biogenesis</keyword>
<dbReference type="InterPro" id="IPR007422">
    <property type="entry name" value="Peptidase_Prp"/>
</dbReference>
<dbReference type="SUPFAM" id="SSF118010">
    <property type="entry name" value="TM1457-like"/>
    <property type="match status" value="1"/>
</dbReference>
<evidence type="ECO:0000313" key="8">
    <source>
        <dbReference type="Proteomes" id="UP000070174"/>
    </source>
</evidence>
<evidence type="ECO:0000313" key="7">
    <source>
        <dbReference type="EMBL" id="KXA31858.1"/>
    </source>
</evidence>
<evidence type="ECO:0000256" key="1">
    <source>
        <dbReference type="ARBA" id="ARBA00022517"/>
    </source>
</evidence>
<name>A0A133PSS2_9FIRM</name>
<dbReference type="Pfam" id="PF04327">
    <property type="entry name" value="Peptidase_Prp"/>
    <property type="match status" value="1"/>
</dbReference>
<evidence type="ECO:0000256" key="4">
    <source>
        <dbReference type="ARBA" id="ARBA00022807"/>
    </source>
</evidence>
<protein>
    <recommendedName>
        <fullName evidence="6">Ribosomal processing cysteine protease Prp</fullName>
    </recommendedName>
</protein>
<dbReference type="PATRIC" id="fig|54005.3.peg.107"/>
<comment type="similarity">
    <text evidence="5">Belongs to the Prp family.</text>
</comment>
<reference evidence="7 8" key="1">
    <citation type="submission" date="2016-01" db="EMBL/GenBank/DDBJ databases">
        <authorList>
            <person name="Oliw E.H."/>
        </authorList>
    </citation>
    <scope>NUCLEOTIDE SEQUENCE [LARGE SCALE GENOMIC DNA]</scope>
    <source>
        <strain evidence="7 8">CMW7756A</strain>
    </source>
</reference>
<accession>A0A133PSS2</accession>
<evidence type="ECO:0000256" key="2">
    <source>
        <dbReference type="ARBA" id="ARBA00022670"/>
    </source>
</evidence>
<organism evidence="7">
    <name type="scientific">Peptoniphilus harei</name>
    <dbReference type="NCBI Taxonomy" id="54005"/>
    <lineage>
        <taxon>Bacteria</taxon>
        <taxon>Bacillati</taxon>
        <taxon>Bacillota</taxon>
        <taxon>Tissierellia</taxon>
        <taxon>Tissierellales</taxon>
        <taxon>Peptoniphilaceae</taxon>
        <taxon>Peptoniphilus</taxon>
    </lineage>
</organism>
<dbReference type="InterPro" id="IPR036764">
    <property type="entry name" value="Peptidase_Prp_sf"/>
</dbReference>
<dbReference type="AlphaFoldDB" id="A0A133PSS2"/>
<evidence type="ECO:0000256" key="3">
    <source>
        <dbReference type="ARBA" id="ARBA00022801"/>
    </source>
</evidence>
<dbReference type="GO" id="GO:0006508">
    <property type="term" value="P:proteolysis"/>
    <property type="evidence" value="ECO:0007669"/>
    <property type="project" value="UniProtKB-KW"/>
</dbReference>
<keyword evidence="2" id="KW-0645">Protease</keyword>
<dbReference type="RefSeq" id="WP_060799420.1">
    <property type="nucleotide sequence ID" value="NZ_JADNMH010000001.1"/>
</dbReference>
<comment type="caution">
    <text evidence="7">The sequence shown here is derived from an EMBL/GenBank/DDBJ whole genome shotgun (WGS) entry which is preliminary data.</text>
</comment>
<keyword evidence="4" id="KW-0788">Thiol protease</keyword>
<evidence type="ECO:0000256" key="6">
    <source>
        <dbReference type="ARBA" id="ARBA00044538"/>
    </source>
</evidence>
<dbReference type="GO" id="GO:0008234">
    <property type="term" value="F:cysteine-type peptidase activity"/>
    <property type="evidence" value="ECO:0007669"/>
    <property type="project" value="UniProtKB-KW"/>
</dbReference>
<evidence type="ECO:0000256" key="5">
    <source>
        <dbReference type="ARBA" id="ARBA00044503"/>
    </source>
</evidence>
<gene>
    <name evidence="7" type="ORF">HMPREF3229_00108</name>
</gene>
<proteinExistence type="inferred from homology"/>
<sequence>MTRIDLYKKGDYYYGFKSCGHAEGEFDKLVCSSISTLTQTLYFTLIDKLGLSESDIRDSQGDGMLKIEILKSDIFKRNDIQTCFEFMIKGIELIDEAYPGYLTLKKVEVQND</sequence>
<dbReference type="CDD" id="cd16332">
    <property type="entry name" value="Prp-like"/>
    <property type="match status" value="1"/>
</dbReference>
<dbReference type="EMBL" id="LRQE01000002">
    <property type="protein sequence ID" value="KXA31858.1"/>
    <property type="molecule type" value="Genomic_DNA"/>
</dbReference>
<keyword evidence="3" id="KW-0378">Hydrolase</keyword>